<dbReference type="SUPFAM" id="SSF55781">
    <property type="entry name" value="GAF domain-like"/>
    <property type="match status" value="1"/>
</dbReference>
<evidence type="ECO:0000256" key="11">
    <source>
        <dbReference type="SAM" id="MobiDB-lite"/>
    </source>
</evidence>
<accession>A0ABP8DF66</accession>
<dbReference type="PANTHER" id="PTHR45569">
    <property type="entry name" value="SENSOR PROTEIN KDPD"/>
    <property type="match status" value="1"/>
</dbReference>
<evidence type="ECO:0000256" key="4">
    <source>
        <dbReference type="ARBA" id="ARBA00022692"/>
    </source>
</evidence>
<feature type="compositionally biased region" description="Low complexity" evidence="11">
    <location>
        <begin position="405"/>
        <end position="419"/>
    </location>
</feature>
<evidence type="ECO:0000256" key="10">
    <source>
        <dbReference type="ARBA" id="ARBA00023136"/>
    </source>
</evidence>
<keyword evidence="3" id="KW-0808">Transferase</keyword>
<sequence>MVAGWGNVVTSLEAHRELIVTVPPEAHEVERGSVMLTRLAARLVRPTPPPLALGLVVGALLLVVETLLVYLLGRTTSRHALVEIFLLGVLAISMVWGLRLAVAMAVVSAAAFNIFYVPPVRKFDLEETREWVGLAAFLVVAVLAALMAQLARARAVESVERRQEADLFARLARLMLSADDLRPVLPEASRRLAQTLRLPFAAIELDSVPDPERRAALPLRYGSRTGALLVPADLPEPVLRRVRERVLPRLEILLRVATEREATGRSLRELATTQASLRRVAELVAHGAPQADVVAAVAAETASLLAADAARLVRHEVRGTVSVIADYNKPGIEPLLGRVFAVDGGVTQQVLCTSRPARVDSYDGRRGALADAARKLGFHSSVAAPITVASCHSASNSARPRSWCRASSRSSRRGSAGRPKVWERRSRTCRGSRGASTRPSSPRVASCPR</sequence>
<evidence type="ECO:0000259" key="13">
    <source>
        <dbReference type="Pfam" id="PF13493"/>
    </source>
</evidence>
<feature type="domain" description="Sensor protein KdpD transmembrane" evidence="13">
    <location>
        <begin position="56"/>
        <end position="160"/>
    </location>
</feature>
<feature type="transmembrane region" description="Helical" evidence="12">
    <location>
        <begin position="131"/>
        <end position="151"/>
    </location>
</feature>
<dbReference type="Gene3D" id="1.20.120.620">
    <property type="entry name" value="Backbone structure of the membrane domain of e. Coli histidine kinase receptor kdpd"/>
    <property type="match status" value="1"/>
</dbReference>
<keyword evidence="2" id="KW-0597">Phosphoprotein</keyword>
<keyword evidence="9" id="KW-0902">Two-component regulatory system</keyword>
<evidence type="ECO:0000256" key="7">
    <source>
        <dbReference type="ARBA" id="ARBA00022840"/>
    </source>
</evidence>
<gene>
    <name evidence="14" type="ORF">GCM10022255_059310</name>
</gene>
<organism evidence="14 15">
    <name type="scientific">Dactylosporangium darangshiense</name>
    <dbReference type="NCBI Taxonomy" id="579108"/>
    <lineage>
        <taxon>Bacteria</taxon>
        <taxon>Bacillati</taxon>
        <taxon>Actinomycetota</taxon>
        <taxon>Actinomycetes</taxon>
        <taxon>Micromonosporales</taxon>
        <taxon>Micromonosporaceae</taxon>
        <taxon>Dactylosporangium</taxon>
    </lineage>
</organism>
<dbReference type="InterPro" id="IPR038318">
    <property type="entry name" value="KdpD_sf"/>
</dbReference>
<name>A0ABP8DF66_9ACTN</name>
<dbReference type="Gene3D" id="3.30.450.40">
    <property type="match status" value="1"/>
</dbReference>
<evidence type="ECO:0000256" key="1">
    <source>
        <dbReference type="ARBA" id="ARBA00004141"/>
    </source>
</evidence>
<evidence type="ECO:0000313" key="15">
    <source>
        <dbReference type="Proteomes" id="UP001500620"/>
    </source>
</evidence>
<dbReference type="RefSeq" id="WP_345131490.1">
    <property type="nucleotide sequence ID" value="NZ_BAABAT010000018.1"/>
</dbReference>
<dbReference type="InterPro" id="IPR052023">
    <property type="entry name" value="Histidine_kinase_KdpD"/>
</dbReference>
<keyword evidence="15" id="KW-1185">Reference proteome</keyword>
<evidence type="ECO:0000256" key="12">
    <source>
        <dbReference type="SAM" id="Phobius"/>
    </source>
</evidence>
<feature type="transmembrane region" description="Helical" evidence="12">
    <location>
        <begin position="84"/>
        <end position="111"/>
    </location>
</feature>
<feature type="region of interest" description="Disordered" evidence="11">
    <location>
        <begin position="405"/>
        <end position="449"/>
    </location>
</feature>
<evidence type="ECO:0000256" key="2">
    <source>
        <dbReference type="ARBA" id="ARBA00022553"/>
    </source>
</evidence>
<dbReference type="Proteomes" id="UP001500620">
    <property type="component" value="Unassembled WGS sequence"/>
</dbReference>
<dbReference type="EMBL" id="BAABAT010000018">
    <property type="protein sequence ID" value="GAA4254471.1"/>
    <property type="molecule type" value="Genomic_DNA"/>
</dbReference>
<evidence type="ECO:0000256" key="8">
    <source>
        <dbReference type="ARBA" id="ARBA00022989"/>
    </source>
</evidence>
<reference evidence="15" key="1">
    <citation type="journal article" date="2019" name="Int. J. Syst. Evol. Microbiol.">
        <title>The Global Catalogue of Microorganisms (GCM) 10K type strain sequencing project: providing services to taxonomists for standard genome sequencing and annotation.</title>
        <authorList>
            <consortium name="The Broad Institute Genomics Platform"/>
            <consortium name="The Broad Institute Genome Sequencing Center for Infectious Disease"/>
            <person name="Wu L."/>
            <person name="Ma J."/>
        </authorList>
    </citation>
    <scope>NUCLEOTIDE SEQUENCE [LARGE SCALE GENOMIC DNA]</scope>
    <source>
        <strain evidence="15">JCM 17441</strain>
    </source>
</reference>
<evidence type="ECO:0000256" key="5">
    <source>
        <dbReference type="ARBA" id="ARBA00022741"/>
    </source>
</evidence>
<dbReference type="Pfam" id="PF13493">
    <property type="entry name" value="DUF4118"/>
    <property type="match status" value="1"/>
</dbReference>
<comment type="subcellular location">
    <subcellularLocation>
        <location evidence="1">Membrane</location>
        <topology evidence="1">Multi-pass membrane protein</topology>
    </subcellularLocation>
</comment>
<keyword evidence="10 12" id="KW-0472">Membrane</keyword>
<dbReference type="InterPro" id="IPR025201">
    <property type="entry name" value="KdpD_TM"/>
</dbReference>
<keyword evidence="7" id="KW-0067">ATP-binding</keyword>
<dbReference type="PANTHER" id="PTHR45569:SF1">
    <property type="entry name" value="SENSOR PROTEIN KDPD"/>
    <property type="match status" value="1"/>
</dbReference>
<protein>
    <recommendedName>
        <fullName evidence="13">Sensor protein KdpD transmembrane domain-containing protein</fullName>
    </recommendedName>
</protein>
<evidence type="ECO:0000256" key="6">
    <source>
        <dbReference type="ARBA" id="ARBA00022777"/>
    </source>
</evidence>
<evidence type="ECO:0000256" key="3">
    <source>
        <dbReference type="ARBA" id="ARBA00022679"/>
    </source>
</evidence>
<keyword evidence="8 12" id="KW-1133">Transmembrane helix</keyword>
<feature type="transmembrane region" description="Helical" evidence="12">
    <location>
        <begin position="51"/>
        <end position="72"/>
    </location>
</feature>
<evidence type="ECO:0000313" key="14">
    <source>
        <dbReference type="EMBL" id="GAA4254471.1"/>
    </source>
</evidence>
<evidence type="ECO:0000256" key="9">
    <source>
        <dbReference type="ARBA" id="ARBA00023012"/>
    </source>
</evidence>
<comment type="caution">
    <text evidence="14">The sequence shown here is derived from an EMBL/GenBank/DDBJ whole genome shotgun (WGS) entry which is preliminary data.</text>
</comment>
<keyword evidence="4 12" id="KW-0812">Transmembrane</keyword>
<keyword evidence="6" id="KW-0418">Kinase</keyword>
<proteinExistence type="predicted"/>
<keyword evidence="5" id="KW-0547">Nucleotide-binding</keyword>
<dbReference type="InterPro" id="IPR029016">
    <property type="entry name" value="GAF-like_dom_sf"/>
</dbReference>